<sequence>MFGNIYGLDLGTYEIKVFDKKQDKICRERDVIAIKNKKNIFAIGDKAYEMYEKAPDDIEVVFPMKSGVIARFDNMQTLLGTLLRTKKRSVWGSEYVVAVPTDVTEVEKKAFCDLVLHSEAKAKSVRIVERGLADAVGLGIDIFREKGIFIANFGGGITELSVLSSGGLVLNRLLKIGGDDFDSAITGLVRHNKEFLIGKTTAEMLRKKFGVFEQSTNSTITVSGRDLVTGVPSQTDVSIGIVRAAIKDPLDECVRAIKLMLDRTPPDVRRAIEEKGIYLTGGLTNLKGLPTYIRERVGLPVTTVDEPELCAVKGLQKIILDKEYYKKLTYSMLDEDYRWLR</sequence>
<dbReference type="GO" id="GO:0005737">
    <property type="term" value="C:cytoplasm"/>
    <property type="evidence" value="ECO:0007669"/>
    <property type="project" value="UniProtKB-SubCell"/>
</dbReference>
<evidence type="ECO:0000256" key="3">
    <source>
        <dbReference type="ARBA" id="ARBA00022840"/>
    </source>
</evidence>
<dbReference type="HAMAP" id="MF_02207">
    <property type="entry name" value="MreB"/>
    <property type="match status" value="1"/>
</dbReference>
<dbReference type="GeneID" id="97328682"/>
<comment type="caution">
    <text evidence="6">Lacks conserved residue(s) required for the propagation of feature annotation.</text>
</comment>
<evidence type="ECO:0000256" key="2">
    <source>
        <dbReference type="ARBA" id="ARBA00022741"/>
    </source>
</evidence>
<protein>
    <recommendedName>
        <fullName evidence="6">Cell shape-determining protein MreB</fullName>
    </recommendedName>
</protein>
<dbReference type="RefSeq" id="WP_004845117.1">
    <property type="nucleotide sequence ID" value="NZ_AP028249.1"/>
</dbReference>
<dbReference type="InterPro" id="IPR004753">
    <property type="entry name" value="MreB"/>
</dbReference>
<dbReference type="PRINTS" id="PR01652">
    <property type="entry name" value="SHAPEPROTEIN"/>
</dbReference>
<dbReference type="InterPro" id="IPR056546">
    <property type="entry name" value="MreB_MamK-like"/>
</dbReference>
<organism evidence="7 9">
    <name type="scientific">[Ruminococcus] torques</name>
    <dbReference type="NCBI Taxonomy" id="33039"/>
    <lineage>
        <taxon>Bacteria</taxon>
        <taxon>Bacillati</taxon>
        <taxon>Bacillota</taxon>
        <taxon>Clostridia</taxon>
        <taxon>Lachnospirales</taxon>
        <taxon>Lachnospiraceae</taxon>
        <taxon>Mediterraneibacter</taxon>
    </lineage>
</organism>
<proteinExistence type="inferred from homology"/>
<dbReference type="EMBL" id="CYZO01000004">
    <property type="protein sequence ID" value="CUN64147.1"/>
    <property type="molecule type" value="Genomic_DNA"/>
</dbReference>
<keyword evidence="2 6" id="KW-0547">Nucleotide-binding</keyword>
<dbReference type="AlphaFoldDB" id="A0A173YLB5"/>
<dbReference type="GO" id="GO:0008360">
    <property type="term" value="P:regulation of cell shape"/>
    <property type="evidence" value="ECO:0007669"/>
    <property type="project" value="UniProtKB-UniRule"/>
</dbReference>
<evidence type="ECO:0000256" key="1">
    <source>
        <dbReference type="ARBA" id="ARBA00022490"/>
    </source>
</evidence>
<dbReference type="InterPro" id="IPR043129">
    <property type="entry name" value="ATPase_NBD"/>
</dbReference>
<reference evidence="8 10" key="2">
    <citation type="journal article" date="2019" name="Science, e1252229">
        <title>Invertible promoters mediate bacterial phase variation, antibiotic resistance, and host adaptation in the gut.</title>
        <authorList>
            <person name="Jiang X."/>
            <person name="Hall A.B."/>
            <person name="Arthur T.D."/>
            <person name="Plichta D.R."/>
            <person name="Covington C.T."/>
            <person name="Poyet M."/>
            <person name="Crothers J."/>
            <person name="Moses P.L."/>
            <person name="Tolonen A.C."/>
            <person name="Vlamakis H."/>
            <person name="Alm E.J."/>
            <person name="Xavier R.J."/>
        </authorList>
    </citation>
    <scope>NUCLEOTIDE SEQUENCE [LARGE SCALE GENOMIC DNA]</scope>
    <source>
        <strain evidence="8">Aa_0143</strain>
        <strain evidence="10">aa_0143</strain>
    </source>
</reference>
<name>A0A173YLB5_9FIRM</name>
<dbReference type="EMBL" id="RCYR01000013">
    <property type="protein sequence ID" value="RYS79974.1"/>
    <property type="molecule type" value="Genomic_DNA"/>
</dbReference>
<comment type="similarity">
    <text evidence="5 6">Belongs to the FtsA/MreB family.</text>
</comment>
<dbReference type="GO" id="GO:0005524">
    <property type="term" value="F:ATP binding"/>
    <property type="evidence" value="ECO:0007669"/>
    <property type="project" value="UniProtKB-KW"/>
</dbReference>
<dbReference type="Pfam" id="PF06723">
    <property type="entry name" value="MreB_Mbl"/>
    <property type="match status" value="1"/>
</dbReference>
<evidence type="ECO:0000256" key="6">
    <source>
        <dbReference type="HAMAP-Rule" id="MF_02207"/>
    </source>
</evidence>
<evidence type="ECO:0000313" key="8">
    <source>
        <dbReference type="EMBL" id="RYS79974.1"/>
    </source>
</evidence>
<dbReference type="Proteomes" id="UP000292665">
    <property type="component" value="Unassembled WGS sequence"/>
</dbReference>
<dbReference type="SUPFAM" id="SSF53067">
    <property type="entry name" value="Actin-like ATPase domain"/>
    <property type="match status" value="2"/>
</dbReference>
<keyword evidence="4 6" id="KW-0133">Cell shape</keyword>
<evidence type="ECO:0000256" key="4">
    <source>
        <dbReference type="ARBA" id="ARBA00022960"/>
    </source>
</evidence>
<evidence type="ECO:0000256" key="5">
    <source>
        <dbReference type="ARBA" id="ARBA00023458"/>
    </source>
</evidence>
<dbReference type="Gene3D" id="3.30.420.40">
    <property type="match status" value="2"/>
</dbReference>
<evidence type="ECO:0000313" key="10">
    <source>
        <dbReference type="Proteomes" id="UP000292665"/>
    </source>
</evidence>
<dbReference type="PANTHER" id="PTHR42749">
    <property type="entry name" value="CELL SHAPE-DETERMINING PROTEIN MREB"/>
    <property type="match status" value="1"/>
</dbReference>
<keyword evidence="1 6" id="KW-0963">Cytoplasm</keyword>
<dbReference type="PANTHER" id="PTHR42749:SF1">
    <property type="entry name" value="CELL SHAPE-DETERMINING PROTEIN MREB"/>
    <property type="match status" value="1"/>
</dbReference>
<comment type="subcellular location">
    <subcellularLocation>
        <location evidence="6">Cytoplasm</location>
    </subcellularLocation>
    <text evidence="6">Membrane-associated.</text>
</comment>
<accession>A0A173YLB5</accession>
<dbReference type="Proteomes" id="UP000095787">
    <property type="component" value="Unassembled WGS sequence"/>
</dbReference>
<comment type="subunit">
    <text evidence="6">Forms polymers.</text>
</comment>
<dbReference type="GO" id="GO:0000902">
    <property type="term" value="P:cell morphogenesis"/>
    <property type="evidence" value="ECO:0007669"/>
    <property type="project" value="InterPro"/>
</dbReference>
<evidence type="ECO:0000313" key="9">
    <source>
        <dbReference type="Proteomes" id="UP000095787"/>
    </source>
</evidence>
<gene>
    <name evidence="7" type="primary">mreB_1</name>
    <name evidence="6" type="synonym">mreB</name>
    <name evidence="8" type="ORF">EAI93_07870</name>
    <name evidence="7" type="ORF">ERS852456_00433</name>
</gene>
<keyword evidence="3 6" id="KW-0067">ATP-binding</keyword>
<reference evidence="7 9" key="1">
    <citation type="submission" date="2015-09" db="EMBL/GenBank/DDBJ databases">
        <authorList>
            <consortium name="Pathogen Informatics"/>
        </authorList>
    </citation>
    <scope>NUCLEOTIDE SEQUENCE [LARGE SCALE GENOMIC DNA]</scope>
    <source>
        <strain evidence="7 9">2789STDY5834841</strain>
    </source>
</reference>
<comment type="function">
    <text evidence="6">Forms membrane-associated dynamic filaments that are essential for cell shape determination. Acts by regulating cell wall synthesis and cell elongation, and thus cell shape. A feedback loop between cell geometry and MreB localization may maintain elongated cell shape by targeting cell wall growth to regions of negative cell wall curvature.</text>
</comment>
<evidence type="ECO:0000313" key="7">
    <source>
        <dbReference type="EMBL" id="CUN64147.1"/>
    </source>
</evidence>